<evidence type="ECO:0000256" key="2">
    <source>
        <dbReference type="ARBA" id="ARBA00023242"/>
    </source>
</evidence>
<dbReference type="GO" id="GO:0000976">
    <property type="term" value="F:transcription cis-regulatory region binding"/>
    <property type="evidence" value="ECO:0007669"/>
    <property type="project" value="TreeGrafter"/>
</dbReference>
<proteinExistence type="predicted"/>
<evidence type="ECO:0000313" key="4">
    <source>
        <dbReference type="Proteomes" id="UP000801428"/>
    </source>
</evidence>
<dbReference type="PANTHER" id="PTHR37534:SF44">
    <property type="entry name" value="ZN(II)2CYS6 TRANSCRIPTION FACTOR (EUROFUNG)"/>
    <property type="match status" value="1"/>
</dbReference>
<dbReference type="Proteomes" id="UP000801428">
    <property type="component" value="Unassembled WGS sequence"/>
</dbReference>
<dbReference type="GO" id="GO:0003700">
    <property type="term" value="F:DNA-binding transcription factor activity"/>
    <property type="evidence" value="ECO:0007669"/>
    <property type="project" value="TreeGrafter"/>
</dbReference>
<organism evidence="3 4">
    <name type="scientific">Curvularia kusanoi</name>
    <name type="common">Cochliobolus kusanoi</name>
    <dbReference type="NCBI Taxonomy" id="90978"/>
    <lineage>
        <taxon>Eukaryota</taxon>
        <taxon>Fungi</taxon>
        <taxon>Dikarya</taxon>
        <taxon>Ascomycota</taxon>
        <taxon>Pezizomycotina</taxon>
        <taxon>Dothideomycetes</taxon>
        <taxon>Pleosporomycetidae</taxon>
        <taxon>Pleosporales</taxon>
        <taxon>Pleosporineae</taxon>
        <taxon>Pleosporaceae</taxon>
        <taxon>Curvularia</taxon>
    </lineage>
</organism>
<reference evidence="3" key="1">
    <citation type="submission" date="2019-04" db="EMBL/GenBank/DDBJ databases">
        <title>Sequencing of skin fungus with MAO and IRED activity.</title>
        <authorList>
            <person name="Marsaioli A.J."/>
            <person name="Bonatto J.M.C."/>
            <person name="Reis Junior O."/>
        </authorList>
    </citation>
    <scope>NUCLEOTIDE SEQUENCE</scope>
    <source>
        <strain evidence="3">30M1</strain>
    </source>
</reference>
<keyword evidence="4" id="KW-1185">Reference proteome</keyword>
<keyword evidence="2" id="KW-0539">Nucleus</keyword>
<dbReference type="AlphaFoldDB" id="A0A9P4T4W8"/>
<dbReference type="PANTHER" id="PTHR37534">
    <property type="entry name" value="TRANSCRIPTIONAL ACTIVATOR PROTEIN UGA3"/>
    <property type="match status" value="1"/>
</dbReference>
<evidence type="ECO:0008006" key="5">
    <source>
        <dbReference type="Google" id="ProtNLM"/>
    </source>
</evidence>
<evidence type="ECO:0000313" key="3">
    <source>
        <dbReference type="EMBL" id="KAF2993857.1"/>
    </source>
</evidence>
<evidence type="ECO:0000256" key="1">
    <source>
        <dbReference type="ARBA" id="ARBA00004123"/>
    </source>
</evidence>
<dbReference type="EMBL" id="SWKU01000046">
    <property type="protein sequence ID" value="KAF2993857.1"/>
    <property type="molecule type" value="Genomic_DNA"/>
</dbReference>
<dbReference type="Pfam" id="PF11951">
    <property type="entry name" value="Fungal_trans_2"/>
    <property type="match status" value="1"/>
</dbReference>
<comment type="caution">
    <text evidence="3">The sequence shown here is derived from an EMBL/GenBank/DDBJ whole genome shotgun (WGS) entry which is preliminary data.</text>
</comment>
<protein>
    <recommendedName>
        <fullName evidence="5">Transcription factor domain-containing protein</fullName>
    </recommendedName>
</protein>
<gene>
    <name evidence="3" type="ORF">E8E13_000611</name>
</gene>
<comment type="subcellular location">
    <subcellularLocation>
        <location evidence="1">Nucleus</location>
    </subcellularLocation>
</comment>
<dbReference type="GO" id="GO:0005634">
    <property type="term" value="C:nucleus"/>
    <property type="evidence" value="ECO:0007669"/>
    <property type="project" value="UniProtKB-SubCell"/>
</dbReference>
<dbReference type="OrthoDB" id="3687265at2759"/>
<accession>A0A9P4T4W8</accession>
<dbReference type="InterPro" id="IPR021858">
    <property type="entry name" value="Fun_TF"/>
</dbReference>
<dbReference type="GO" id="GO:0045944">
    <property type="term" value="P:positive regulation of transcription by RNA polymerase II"/>
    <property type="evidence" value="ECO:0007669"/>
    <property type="project" value="TreeGrafter"/>
</dbReference>
<name>A0A9P4T4W8_CURKU</name>
<sequence length="667" mass="74401">MPPASPSSPRPTVAETIQLPRRIVVDSAHTLDDVQRCLDRTPSFSSLTVEANITDQDPTCVNGREQQHGFETDLMTPPQASPVRNDVSSQDFDFYADPSHETDALLPRVASSGGSHQQMKRLSLGLFFQDDSFAPPLGESVDDGVDSALVLESVAVPLTEDVFFTNLTQQPSVECQDLDSNTAVAELAESWDELNMPNWASWSWQHNIWTDYETENLLTTHYFNRICQIMSCFDSRQNPFRKNIPQMMLTCGYIQDCVSSLSAAHLANSICGMESVAIRHQTKALRSLMTVIQAIQDSDCYEGNNSILSHFSAKYARRHALLAALLLGISTAWFDASASSLTHHFGARLLFQAWLVDEGICANSQDISQADIPLDSEQCFIIGAMVYFECLTSIIVDQPSHSLNYLFRFARPSQGQRFYPNPWTGISTPLFVYLAATAALLRRRRCWELHSGKHSFMDTDIIETARELLDSVLAHESPMMASVDDTQDASTPLGHLFAVDAIFRLVILLELIQAFPDLVADHHSNRVLDLAIAILIIISDLPESSGVNVMLSIPLLSAGSALQASKSITGSVEQLYDLNSTSFCALFDQVATILHHPFALQTWRDQVTWRFERMYHRVGLAPVKRVRSLLDAVWFRADETNNIPTIHSDKVHWMDVMAKEGLETLFG</sequence>